<dbReference type="InterPro" id="IPR036868">
    <property type="entry name" value="TusA-like_sf"/>
</dbReference>
<dbReference type="CDD" id="cd00291">
    <property type="entry name" value="SirA_YedF_YeeD"/>
    <property type="match status" value="1"/>
</dbReference>
<dbReference type="InterPro" id="IPR001455">
    <property type="entry name" value="TusA-like"/>
</dbReference>
<evidence type="ECO:0000313" key="3">
    <source>
        <dbReference type="EMBL" id="HDI83205.1"/>
    </source>
</evidence>
<dbReference type="AlphaFoldDB" id="A0A7C0ZIF0"/>
<feature type="domain" description="UPF0033" evidence="2">
    <location>
        <begin position="7"/>
        <end position="76"/>
    </location>
</feature>
<evidence type="ECO:0000259" key="2">
    <source>
        <dbReference type="Pfam" id="PF01206"/>
    </source>
</evidence>
<dbReference type="SUPFAM" id="SSF64307">
    <property type="entry name" value="SirA-like"/>
    <property type="match status" value="1"/>
</dbReference>
<comment type="caution">
    <text evidence="3">The sequence shown here is derived from an EMBL/GenBank/DDBJ whole genome shotgun (WGS) entry which is preliminary data.</text>
</comment>
<comment type="similarity">
    <text evidence="1">Belongs to the sulfur carrier protein TusA family.</text>
</comment>
<dbReference type="EMBL" id="DQWE01000257">
    <property type="protein sequence ID" value="HDI83205.1"/>
    <property type="molecule type" value="Genomic_DNA"/>
</dbReference>
<reference evidence="3" key="1">
    <citation type="journal article" date="2020" name="mSystems">
        <title>Genome- and Community-Level Interaction Insights into Carbon Utilization and Element Cycling Functions of Hydrothermarchaeota in Hydrothermal Sediment.</title>
        <authorList>
            <person name="Zhou Z."/>
            <person name="Liu Y."/>
            <person name="Xu W."/>
            <person name="Pan J."/>
            <person name="Luo Z.H."/>
            <person name="Li M."/>
        </authorList>
    </citation>
    <scope>NUCLEOTIDE SEQUENCE [LARGE SCALE GENOMIC DNA]</scope>
    <source>
        <strain evidence="3">HyVt-102</strain>
    </source>
</reference>
<evidence type="ECO:0000256" key="1">
    <source>
        <dbReference type="ARBA" id="ARBA00008984"/>
    </source>
</evidence>
<protein>
    <submittedName>
        <fullName evidence="3">Sulfurtransferase TusA family protein</fullName>
    </submittedName>
</protein>
<sequence>MGFEAHKTFDARGMLCPMPILKTAKMIKEIEVGQILEVLADDEGAKEDFPSWCQQTGHEFLGMEEEEGYFKFYIKRTQ</sequence>
<dbReference type="PANTHER" id="PTHR33279:SF6">
    <property type="entry name" value="SULFUR CARRIER PROTEIN YEDF-RELATED"/>
    <property type="match status" value="1"/>
</dbReference>
<dbReference type="PANTHER" id="PTHR33279">
    <property type="entry name" value="SULFUR CARRIER PROTEIN YEDF-RELATED"/>
    <property type="match status" value="1"/>
</dbReference>
<dbReference type="Proteomes" id="UP000885847">
    <property type="component" value="Unassembled WGS sequence"/>
</dbReference>
<name>A0A7C0ZIF0_UNCW3</name>
<proteinExistence type="inferred from homology"/>
<organism evidence="3">
    <name type="scientific">candidate division WOR-3 bacterium</name>
    <dbReference type="NCBI Taxonomy" id="2052148"/>
    <lineage>
        <taxon>Bacteria</taxon>
        <taxon>Bacteria division WOR-3</taxon>
    </lineage>
</organism>
<dbReference type="Pfam" id="PF01206">
    <property type="entry name" value="TusA"/>
    <property type="match status" value="1"/>
</dbReference>
<accession>A0A7C0ZIF0</accession>
<dbReference type="Gene3D" id="3.30.110.40">
    <property type="entry name" value="TusA-like domain"/>
    <property type="match status" value="1"/>
</dbReference>
<gene>
    <name evidence="3" type="ORF">ENF18_05390</name>
</gene>